<dbReference type="eggNOG" id="COG0598">
    <property type="taxonomic scope" value="Bacteria"/>
</dbReference>
<dbReference type="CDD" id="cd12827">
    <property type="entry name" value="EcCorA_ZntB-like_u2"/>
    <property type="match status" value="1"/>
</dbReference>
<dbReference type="Gene3D" id="3.30.460.20">
    <property type="entry name" value="CorA soluble domain-like"/>
    <property type="match status" value="1"/>
</dbReference>
<keyword evidence="3 6" id="KW-0812">Transmembrane</keyword>
<evidence type="ECO:0000256" key="6">
    <source>
        <dbReference type="SAM" id="Phobius"/>
    </source>
</evidence>
<keyword evidence="8" id="KW-1185">Reference proteome</keyword>
<dbReference type="SUPFAM" id="SSF144083">
    <property type="entry name" value="Magnesium transport protein CorA, transmembrane region"/>
    <property type="match status" value="1"/>
</dbReference>
<dbReference type="GO" id="GO:0046873">
    <property type="term" value="F:metal ion transmembrane transporter activity"/>
    <property type="evidence" value="ECO:0007669"/>
    <property type="project" value="InterPro"/>
</dbReference>
<comment type="similarity">
    <text evidence="2">Belongs to the CorA metal ion transporter (MIT) (TC 1.A.35) family.</text>
</comment>
<evidence type="ECO:0000313" key="8">
    <source>
        <dbReference type="Proteomes" id="UP000051054"/>
    </source>
</evidence>
<dbReference type="EMBL" id="AZGD01000090">
    <property type="protein sequence ID" value="KRM19017.1"/>
    <property type="molecule type" value="Genomic_DNA"/>
</dbReference>
<evidence type="ECO:0000256" key="1">
    <source>
        <dbReference type="ARBA" id="ARBA00004141"/>
    </source>
</evidence>
<evidence type="ECO:0000256" key="4">
    <source>
        <dbReference type="ARBA" id="ARBA00022989"/>
    </source>
</evidence>
<comment type="caution">
    <text evidence="7">The sequence shown here is derived from an EMBL/GenBank/DDBJ whole genome shotgun (WGS) entry which is preliminary data.</text>
</comment>
<dbReference type="Gene3D" id="1.20.58.340">
    <property type="entry name" value="Magnesium transport protein CorA, transmembrane region"/>
    <property type="match status" value="2"/>
</dbReference>
<dbReference type="AlphaFoldDB" id="A0A0R1WTF8"/>
<name>A0A0R1WTF8_9LACO</name>
<keyword evidence="5 6" id="KW-0472">Membrane</keyword>
<comment type="subcellular location">
    <subcellularLocation>
        <location evidence="1">Membrane</location>
        <topology evidence="1">Multi-pass membrane protein</topology>
    </subcellularLocation>
</comment>
<dbReference type="InterPro" id="IPR045863">
    <property type="entry name" value="CorA_TM1_TM2"/>
</dbReference>
<dbReference type="GO" id="GO:0016020">
    <property type="term" value="C:membrane"/>
    <property type="evidence" value="ECO:0007669"/>
    <property type="project" value="UniProtKB-SubCell"/>
</dbReference>
<feature type="transmembrane region" description="Helical" evidence="6">
    <location>
        <begin position="287"/>
        <end position="307"/>
    </location>
</feature>
<dbReference type="InterPro" id="IPR045861">
    <property type="entry name" value="CorA_cytoplasmic_dom"/>
</dbReference>
<dbReference type="STRING" id="1423755.FC40_GL000806"/>
<keyword evidence="4 6" id="KW-1133">Transmembrane helix</keyword>
<dbReference type="Pfam" id="PF01544">
    <property type="entry name" value="CorA"/>
    <property type="match status" value="1"/>
</dbReference>
<dbReference type="SUPFAM" id="SSF143865">
    <property type="entry name" value="CorA soluble domain-like"/>
    <property type="match status" value="1"/>
</dbReference>
<dbReference type="InterPro" id="IPR002523">
    <property type="entry name" value="MgTranspt_CorA/ZnTranspt_ZntB"/>
</dbReference>
<dbReference type="PANTHER" id="PTHR47891:SF1">
    <property type="entry name" value="CORA-MAGNESIUM AND COBALT TRANSPORTER"/>
    <property type="match status" value="1"/>
</dbReference>
<evidence type="ECO:0000256" key="2">
    <source>
        <dbReference type="ARBA" id="ARBA00009765"/>
    </source>
</evidence>
<gene>
    <name evidence="7" type="ORF">FC40_GL000806</name>
</gene>
<proteinExistence type="inferred from homology"/>
<sequence length="313" mass="36698">MKLKRGENMIRRQEINGKSPLNYSWYDIKNIDEKDILQLKRRFHFTPTIISYVADKNERPHYDHDSLTNTELIVYDIPVWPEANTEHFTTRPLIFLLQGTTVYTFHTDKTEYIFKEFKEEKAQDAKDATEFIMLFLLHATKYFQRALNQINNRVNRLDARLNSKIKNKDLLDLAQMERSLVFVSSSARTNLMMLENLKNTPFSWHITKNAQEKLDDVLIEAEQAARTVEISNEVTEKISRTSNNILNNNLNDTMKFLTVWSLILTIPTILTGFFGMNVKLPILNNDFDWIIIIGANVVLMGALYIYLRHNDFL</sequence>
<evidence type="ECO:0000256" key="5">
    <source>
        <dbReference type="ARBA" id="ARBA00023136"/>
    </source>
</evidence>
<evidence type="ECO:0000313" key="7">
    <source>
        <dbReference type="EMBL" id="KRM19017.1"/>
    </source>
</evidence>
<dbReference type="PATRIC" id="fig|1423755.3.peg.860"/>
<dbReference type="InterPro" id="IPR047199">
    <property type="entry name" value="CorA-like"/>
</dbReference>
<feature type="transmembrane region" description="Helical" evidence="6">
    <location>
        <begin position="256"/>
        <end position="275"/>
    </location>
</feature>
<accession>A0A0R1WTF8</accession>
<protein>
    <submittedName>
        <fullName evidence="7">Magnesium cobalt transporter CorA</fullName>
    </submittedName>
</protein>
<organism evidence="7 8">
    <name type="scientific">Ligilactobacillus hayakitensis DSM 18933 = JCM 14209</name>
    <dbReference type="NCBI Taxonomy" id="1423755"/>
    <lineage>
        <taxon>Bacteria</taxon>
        <taxon>Bacillati</taxon>
        <taxon>Bacillota</taxon>
        <taxon>Bacilli</taxon>
        <taxon>Lactobacillales</taxon>
        <taxon>Lactobacillaceae</taxon>
        <taxon>Ligilactobacillus</taxon>
    </lineage>
</organism>
<dbReference type="PANTHER" id="PTHR47891">
    <property type="entry name" value="TRANSPORTER-RELATED"/>
    <property type="match status" value="1"/>
</dbReference>
<reference evidence="7 8" key="1">
    <citation type="journal article" date="2015" name="Genome Announc.">
        <title>Expanding the biotechnology potential of lactobacilli through comparative genomics of 213 strains and associated genera.</title>
        <authorList>
            <person name="Sun Z."/>
            <person name="Harris H.M."/>
            <person name="McCann A."/>
            <person name="Guo C."/>
            <person name="Argimon S."/>
            <person name="Zhang W."/>
            <person name="Yang X."/>
            <person name="Jeffery I.B."/>
            <person name="Cooney J.C."/>
            <person name="Kagawa T.F."/>
            <person name="Liu W."/>
            <person name="Song Y."/>
            <person name="Salvetti E."/>
            <person name="Wrobel A."/>
            <person name="Rasinkangas P."/>
            <person name="Parkhill J."/>
            <person name="Rea M.C."/>
            <person name="O'Sullivan O."/>
            <person name="Ritari J."/>
            <person name="Douillard F.P."/>
            <person name="Paul Ross R."/>
            <person name="Yang R."/>
            <person name="Briner A.E."/>
            <person name="Felis G.E."/>
            <person name="de Vos W.M."/>
            <person name="Barrangou R."/>
            <person name="Klaenhammer T.R."/>
            <person name="Caufield P.W."/>
            <person name="Cui Y."/>
            <person name="Zhang H."/>
            <person name="O'Toole P.W."/>
        </authorList>
    </citation>
    <scope>NUCLEOTIDE SEQUENCE [LARGE SCALE GENOMIC DNA]</scope>
    <source>
        <strain evidence="7 8">DSM 18933</strain>
    </source>
</reference>
<evidence type="ECO:0000256" key="3">
    <source>
        <dbReference type="ARBA" id="ARBA00022692"/>
    </source>
</evidence>
<dbReference type="Proteomes" id="UP000051054">
    <property type="component" value="Unassembled WGS sequence"/>
</dbReference>